<accession>A0A2C9UHM0</accession>
<dbReference type="Gene3D" id="3.20.20.80">
    <property type="entry name" value="Glycosidases"/>
    <property type="match status" value="1"/>
</dbReference>
<protein>
    <submittedName>
        <fullName evidence="1">Uncharacterized protein</fullName>
    </submittedName>
</protein>
<organism evidence="1">
    <name type="scientific">Manihot esculenta</name>
    <name type="common">Cassava</name>
    <name type="synonym">Jatropha manihot</name>
    <dbReference type="NCBI Taxonomy" id="3983"/>
    <lineage>
        <taxon>Eukaryota</taxon>
        <taxon>Viridiplantae</taxon>
        <taxon>Streptophyta</taxon>
        <taxon>Embryophyta</taxon>
        <taxon>Tracheophyta</taxon>
        <taxon>Spermatophyta</taxon>
        <taxon>Magnoliopsida</taxon>
        <taxon>eudicotyledons</taxon>
        <taxon>Gunneridae</taxon>
        <taxon>Pentapetalae</taxon>
        <taxon>rosids</taxon>
        <taxon>fabids</taxon>
        <taxon>Malpighiales</taxon>
        <taxon>Euphorbiaceae</taxon>
        <taxon>Crotonoideae</taxon>
        <taxon>Manihoteae</taxon>
        <taxon>Manihot</taxon>
    </lineage>
</organism>
<dbReference type="SUPFAM" id="SSF51445">
    <property type="entry name" value="(Trans)glycosidases"/>
    <property type="match status" value="1"/>
</dbReference>
<dbReference type="AlphaFoldDB" id="A0A2C9UHM0"/>
<reference evidence="1" key="1">
    <citation type="submission" date="2016-02" db="EMBL/GenBank/DDBJ databases">
        <title>WGS assembly of Manihot esculenta.</title>
        <authorList>
            <person name="Bredeson J.V."/>
            <person name="Prochnik S.E."/>
            <person name="Lyons J.B."/>
            <person name="Schmutz J."/>
            <person name="Grimwood J."/>
            <person name="Vrebalov J."/>
            <person name="Bart R.S."/>
            <person name="Amuge T."/>
            <person name="Ferguson M.E."/>
            <person name="Green R."/>
            <person name="Putnam N."/>
            <person name="Stites J."/>
            <person name="Rounsley S."/>
            <person name="Rokhsar D.S."/>
        </authorList>
    </citation>
    <scope>NUCLEOTIDE SEQUENCE [LARGE SCALE GENOMIC DNA]</scope>
    <source>
        <tissue evidence="1">Leaf</tissue>
    </source>
</reference>
<dbReference type="EMBL" id="CM004400">
    <property type="protein sequence ID" value="OAY30116.1"/>
    <property type="molecule type" value="Genomic_DNA"/>
</dbReference>
<dbReference type="InterPro" id="IPR017853">
    <property type="entry name" value="GH"/>
</dbReference>
<gene>
    <name evidence="1" type="ORF">MANES_14G004900</name>
</gene>
<sequence>MYEMKCYVLPATNSVHNTAVSANLQGQIKVSTAIDTILLGITYPPSTAGSYIKPIINFLATNGSPL</sequence>
<dbReference type="STRING" id="3983.A0A2C9UHM0"/>
<evidence type="ECO:0000313" key="1">
    <source>
        <dbReference type="EMBL" id="OAY30116.1"/>
    </source>
</evidence>
<name>A0A2C9UHM0_MANES</name>
<proteinExistence type="predicted"/>